<sequence length="252" mass="27894">MGELEYDIVVHSNDVVVTIYRIDQDEYSLMDLVVDIHKAMLLASNVNMLNENRLVDNMVAGGVNVESEVGNVEICVVNVPFEVGNVETDVGDNNEDNVYGFSSEDKDWRGEGDDVHDSSNDCQYVGPISTCEQWDTNSGGFSNYQYGDEGGNVETSGVNVESKFVVGNGETHVADNDKEDNVYGFGFEHEDWRGKDYDILDSRNDCQYVGPISTCEEWDANNDGFSNYQSGDEGGMNSSDSDDVENMNGDRK</sequence>
<evidence type="ECO:0000313" key="2">
    <source>
        <dbReference type="EMBL" id="CAK9137920.1"/>
    </source>
</evidence>
<evidence type="ECO:0000313" key="3">
    <source>
        <dbReference type="Proteomes" id="UP001642360"/>
    </source>
</evidence>
<dbReference type="AlphaFoldDB" id="A0ABC8QZJ9"/>
<reference evidence="2 3" key="1">
    <citation type="submission" date="2024-02" db="EMBL/GenBank/DDBJ databases">
        <authorList>
            <person name="Vignale AGUSTIN F."/>
            <person name="Sosa J E."/>
            <person name="Modenutti C."/>
        </authorList>
    </citation>
    <scope>NUCLEOTIDE SEQUENCE [LARGE SCALE GENOMIC DNA]</scope>
</reference>
<organism evidence="2 3">
    <name type="scientific">Ilex paraguariensis</name>
    <name type="common">yerba mate</name>
    <dbReference type="NCBI Taxonomy" id="185542"/>
    <lineage>
        <taxon>Eukaryota</taxon>
        <taxon>Viridiplantae</taxon>
        <taxon>Streptophyta</taxon>
        <taxon>Embryophyta</taxon>
        <taxon>Tracheophyta</taxon>
        <taxon>Spermatophyta</taxon>
        <taxon>Magnoliopsida</taxon>
        <taxon>eudicotyledons</taxon>
        <taxon>Gunneridae</taxon>
        <taxon>Pentapetalae</taxon>
        <taxon>asterids</taxon>
        <taxon>campanulids</taxon>
        <taxon>Aquifoliales</taxon>
        <taxon>Aquifoliaceae</taxon>
        <taxon>Ilex</taxon>
    </lineage>
</organism>
<dbReference type="Proteomes" id="UP001642360">
    <property type="component" value="Unassembled WGS sequence"/>
</dbReference>
<comment type="caution">
    <text evidence="2">The sequence shown here is derived from an EMBL/GenBank/DDBJ whole genome shotgun (WGS) entry which is preliminary data.</text>
</comment>
<keyword evidence="3" id="KW-1185">Reference proteome</keyword>
<protein>
    <submittedName>
        <fullName evidence="2">Uncharacterized protein</fullName>
    </submittedName>
</protein>
<feature type="region of interest" description="Disordered" evidence="1">
    <location>
        <begin position="219"/>
        <end position="252"/>
    </location>
</feature>
<gene>
    <name evidence="2" type="ORF">ILEXP_LOCUS4967</name>
</gene>
<name>A0ABC8QZJ9_9AQUA</name>
<dbReference type="EMBL" id="CAUOFW020000843">
    <property type="protein sequence ID" value="CAK9137920.1"/>
    <property type="molecule type" value="Genomic_DNA"/>
</dbReference>
<accession>A0ABC8QZJ9</accession>
<evidence type="ECO:0000256" key="1">
    <source>
        <dbReference type="SAM" id="MobiDB-lite"/>
    </source>
</evidence>
<proteinExistence type="predicted"/>